<gene>
    <name evidence="2" type="ORF">Vau01_098280</name>
</gene>
<dbReference type="EMBL" id="BOPG01000077">
    <property type="protein sequence ID" value="GIJ62312.1"/>
    <property type="molecule type" value="Genomic_DNA"/>
</dbReference>
<dbReference type="InterPro" id="IPR016032">
    <property type="entry name" value="Sig_transdc_resp-reg_C-effctor"/>
</dbReference>
<dbReference type="Gene3D" id="1.10.10.10">
    <property type="entry name" value="Winged helix-like DNA-binding domain superfamily/Winged helix DNA-binding domain"/>
    <property type="match status" value="1"/>
</dbReference>
<dbReference type="PANTHER" id="PTHR47691">
    <property type="entry name" value="REGULATOR-RELATED"/>
    <property type="match status" value="1"/>
</dbReference>
<dbReference type="SMART" id="SM00421">
    <property type="entry name" value="HTH_LUXR"/>
    <property type="match status" value="1"/>
</dbReference>
<comment type="caution">
    <text evidence="2">The sequence shown here is derived from an EMBL/GenBank/DDBJ whole genome shotgun (WGS) entry which is preliminary data.</text>
</comment>
<dbReference type="PRINTS" id="PR00038">
    <property type="entry name" value="HTHLUXR"/>
</dbReference>
<dbReference type="PROSITE" id="PS50043">
    <property type="entry name" value="HTH_LUXR_2"/>
    <property type="match status" value="1"/>
</dbReference>
<feature type="domain" description="HTH luxR-type" evidence="1">
    <location>
        <begin position="4"/>
        <end position="69"/>
    </location>
</feature>
<dbReference type="PANTHER" id="PTHR47691:SF3">
    <property type="entry name" value="HTH-TYPE TRANSCRIPTIONAL REGULATOR RV0890C-RELATED"/>
    <property type="match status" value="1"/>
</dbReference>
<reference evidence="2" key="1">
    <citation type="submission" date="2021-01" db="EMBL/GenBank/DDBJ databases">
        <title>Whole genome shotgun sequence of Virgisporangium aurantiacum NBRC 16421.</title>
        <authorList>
            <person name="Komaki H."/>
            <person name="Tamura T."/>
        </authorList>
    </citation>
    <scope>NUCLEOTIDE SEQUENCE</scope>
    <source>
        <strain evidence="2">NBRC 16421</strain>
    </source>
</reference>
<dbReference type="Gene3D" id="3.40.50.300">
    <property type="entry name" value="P-loop containing nucleotide triphosphate hydrolases"/>
    <property type="match status" value="1"/>
</dbReference>
<dbReference type="InterPro" id="IPR027417">
    <property type="entry name" value="P-loop_NTPase"/>
</dbReference>
<dbReference type="SUPFAM" id="SSF52540">
    <property type="entry name" value="P-loop containing nucleoside triphosphate hydrolases"/>
    <property type="match status" value="1"/>
</dbReference>
<dbReference type="Pfam" id="PF00196">
    <property type="entry name" value="GerE"/>
    <property type="match status" value="1"/>
</dbReference>
<dbReference type="GO" id="GO:0006355">
    <property type="term" value="P:regulation of DNA-templated transcription"/>
    <property type="evidence" value="ECO:0007669"/>
    <property type="project" value="InterPro"/>
</dbReference>
<keyword evidence="3" id="KW-1185">Reference proteome</keyword>
<dbReference type="CDD" id="cd06170">
    <property type="entry name" value="LuxR_C_like"/>
    <property type="match status" value="1"/>
</dbReference>
<dbReference type="Proteomes" id="UP000612585">
    <property type="component" value="Unassembled WGS sequence"/>
</dbReference>
<dbReference type="InterPro" id="IPR058852">
    <property type="entry name" value="HTH_77"/>
</dbReference>
<organism evidence="2 3">
    <name type="scientific">Virgisporangium aurantiacum</name>
    <dbReference type="NCBI Taxonomy" id="175570"/>
    <lineage>
        <taxon>Bacteria</taxon>
        <taxon>Bacillati</taxon>
        <taxon>Actinomycetota</taxon>
        <taxon>Actinomycetes</taxon>
        <taxon>Micromonosporales</taxon>
        <taxon>Micromonosporaceae</taxon>
        <taxon>Virgisporangium</taxon>
    </lineage>
</organism>
<dbReference type="RefSeq" id="WP_204007878.1">
    <property type="nucleotide sequence ID" value="NZ_BOPG01000077.1"/>
</dbReference>
<dbReference type="InterPro" id="IPR036388">
    <property type="entry name" value="WH-like_DNA-bd_sf"/>
</dbReference>
<dbReference type="GO" id="GO:0003677">
    <property type="term" value="F:DNA binding"/>
    <property type="evidence" value="ECO:0007669"/>
    <property type="project" value="InterPro"/>
</dbReference>
<evidence type="ECO:0000313" key="3">
    <source>
        <dbReference type="Proteomes" id="UP000612585"/>
    </source>
</evidence>
<dbReference type="SUPFAM" id="SSF46894">
    <property type="entry name" value="C-terminal effector domain of the bipartite response regulators"/>
    <property type="match status" value="1"/>
</dbReference>
<proteinExistence type="predicted"/>
<name>A0A8J3ZE28_9ACTN</name>
<protein>
    <recommendedName>
        <fullName evidence="1">HTH luxR-type domain-containing protein</fullName>
    </recommendedName>
</protein>
<dbReference type="Pfam" id="PF25872">
    <property type="entry name" value="HTH_77"/>
    <property type="match status" value="1"/>
</dbReference>
<accession>A0A8J3ZE28</accession>
<dbReference type="InterPro" id="IPR000792">
    <property type="entry name" value="Tscrpt_reg_LuxR_C"/>
</dbReference>
<evidence type="ECO:0000313" key="2">
    <source>
        <dbReference type="EMBL" id="GIJ62312.1"/>
    </source>
</evidence>
<sequence length="909" mass="96235">MTRADAAGVDLTARETEVLALIAHHLTNAQIAENLFISQRTVETHVSAMLRKLGLPDRRSLARHAEAAPGRSGRSGRDRLPVAVTPFVGRAAERASLAAALAEQRLVTATGPGGVGKTRLALSVAGDLAPGRRDGAWFVDLVHVADPAQVTAAVAEAVGVPEQRTMSVDRALVASLADRDALLVLDNCEHVLDGVRSCVGRIVAGCPGVTVLATSRSRLLVPYERVFVVPGLSAGDAVELFTARVAAVTGDEAPPDAVRVAALCRALDGMALAIELAAARFPVLGLDGLAAGLDHRLRFLAAGGRAADRHASLRSAIDWSHDLLTAEDRALLRRVSTFASWFDVDAAFAVAGTDRERAGIADGLARLATDSLLVVERGEPTRYRALETIRQYGVERLTEAGELGPVRAAHERFCRRALAALRETAPLDTDEAWCARFDRVVNDVGAAIAWSAAGQDGRATAASLAAELAGLLFLRGRPAQSQRRYEQAADLATTAAGRAAHLRMAAGAAASRYVGDEALRLYRSAADAAVSDGDGAAAARDLATMAMYINRAPGIMATRHPRSEADELITEAVAVSGGSPGGNAALAMADWGQLPAHGTAMRLAELAERTGDGILHSIALDMSTAAALIDNEIGDAVRVVRRRLALLDTVTVDPLAGFELADGLLMAAEVGLAAGDLAGAATHARTLAALPFYRDEDHLAISRLVLVDALSGRHDDVVRTGERFRAGWERAGCPVAPNLARAPYAVAMVHGMRGDEERRAEWVRVTIHLGVDPDTLAGCGLGWPPVFDGLLALHRDDPDAAMERLDMDIDDSVRNRYWAVGPWLPWYAALWAEAAVLARHPEAKSRVARARHVVRGNPIAVAILDRAEAVARGDQTALTRLAVLFARLGCPYQQVRTGRLRGDGVENGK</sequence>
<dbReference type="AlphaFoldDB" id="A0A8J3ZE28"/>
<evidence type="ECO:0000259" key="1">
    <source>
        <dbReference type="PROSITE" id="PS50043"/>
    </source>
</evidence>